<dbReference type="Pfam" id="PF13174">
    <property type="entry name" value="TPR_6"/>
    <property type="match status" value="3"/>
</dbReference>
<keyword evidence="2" id="KW-0732">Signal</keyword>
<proteinExistence type="predicted"/>
<name>E4T890_PALPW</name>
<dbReference type="Pfam" id="PF13432">
    <property type="entry name" value="TPR_16"/>
    <property type="match status" value="3"/>
</dbReference>
<dbReference type="PROSITE" id="PS50005">
    <property type="entry name" value="TPR"/>
    <property type="match status" value="4"/>
</dbReference>
<organism evidence="3 4">
    <name type="scientific">Paludibacter propionicigenes (strain DSM 17365 / JCM 13257 / WB4)</name>
    <dbReference type="NCBI Taxonomy" id="694427"/>
    <lineage>
        <taxon>Bacteria</taxon>
        <taxon>Pseudomonadati</taxon>
        <taxon>Bacteroidota</taxon>
        <taxon>Bacteroidia</taxon>
        <taxon>Bacteroidales</taxon>
        <taxon>Paludibacteraceae</taxon>
        <taxon>Paludibacter</taxon>
    </lineage>
</organism>
<dbReference type="Gene3D" id="1.25.40.10">
    <property type="entry name" value="Tetratricopeptide repeat domain"/>
    <property type="match status" value="8"/>
</dbReference>
<gene>
    <name evidence="3" type="ordered locus">Palpr_2805</name>
</gene>
<feature type="repeat" description="TPR" evidence="1">
    <location>
        <begin position="617"/>
        <end position="650"/>
    </location>
</feature>
<evidence type="ECO:0000313" key="4">
    <source>
        <dbReference type="Proteomes" id="UP000008718"/>
    </source>
</evidence>
<sequence>MKKIIVLSLLINLISVGGWAQHTQIFTNSDNQFTQGKELFLERKFAASYRCFEEFMQSVDASKMGQKVEADYYMAANAYELGQENADVLLKNHLELYPYTPFYDAVNNMLGLLESNKKKYKQALEYFNKVDENHLGENETVEFLFAKGYACLQTSNYVQALSIFKNLKEMDTRYNLSSKYYYAYTLYCLGSYKDALPDFLALEDNPAYRNIVSYYIVQIYYAQKDYDQLNDRAERILRDNPDNKNNAEIYRIAGEIAYRKRDYVKAIEHLKNYEKLFPQVLRNDMYLLGMSYFQTKDYTNAVRYLSKVTTDKDEMTENAYLHLGNSYIKLKDYTNARLAYEAALRTSFNKTVREEAMFNYALTSYESTSAFGESISAFEQFLTEFPNSKYTDEAYDYLSSVYMTTKNYDAAYQSILKIKTPNSKLLETKQYLLYQLGTEAFTQNSLGKAIEYFSLSLRSSTTGKYSAECLYWRAESYYRTDKPDLAIRDLKAFFNNSNSKSSANRVAANYLLAYAYFAQKNYPEALNWFLKYTEAETNSGAVTLSDALNRIGDCYFYARNLSKAQLFYSKAVAASPNTADYAMFQSAYVAGLQKNYSSKITKLESLITQYPKSEYTDDAMYEMGRAYLMMDNNEKAIATYQRLLAAQPTSEMARKAALEIGMVYYNEKQNDRAIPAYKNVIAKYPGTDEANTALESLQTLYIEANDVSSYLNYTKSLGHVVKSVNAAVEDSISYLAAEKQYMNGSYDKAIIGLQAYLTGFCPGGKYCTIAQYYLADSYDRADDKANALKAYQAVLKIEGNEFMEEAIIRCAGITYDQKDYSAALDYFKQLQTVAQSTEKKNVARLGILRCSYFLNDYQTTVNIVNEIMSDSRSSAELKSEALYNRAKAYLALKKDVDAAADLKSLAAETRTANGAEAKYLLADLYYRQGKLAESENEVMDFAKKNTPHQFWLARSFVLLADVYIKQNNDFQAKQYLLSLQKNYKPADEIQTMITDRLTAISEREKSTIIN</sequence>
<feature type="repeat" description="TPR" evidence="1">
    <location>
        <begin position="654"/>
        <end position="687"/>
    </location>
</feature>
<dbReference type="STRING" id="694427.Palpr_2805"/>
<dbReference type="eggNOG" id="COG1729">
    <property type="taxonomic scope" value="Bacteria"/>
</dbReference>
<dbReference type="InterPro" id="IPR011990">
    <property type="entry name" value="TPR-like_helical_dom_sf"/>
</dbReference>
<accession>E4T890</accession>
<reference evidence="3 4" key="2">
    <citation type="journal article" date="2011" name="Stand. Genomic Sci.">
        <title>Complete genome sequence of Paludibacter propionicigenes type strain (WB4).</title>
        <authorList>
            <person name="Gronow S."/>
            <person name="Munk C."/>
            <person name="Lapidus A."/>
            <person name="Nolan M."/>
            <person name="Lucas S."/>
            <person name="Hammon N."/>
            <person name="Deshpande S."/>
            <person name="Cheng J.F."/>
            <person name="Tapia R."/>
            <person name="Han C."/>
            <person name="Goodwin L."/>
            <person name="Pitluck S."/>
            <person name="Liolios K."/>
            <person name="Ivanova N."/>
            <person name="Mavromatis K."/>
            <person name="Mikhailova N."/>
            <person name="Pati A."/>
            <person name="Chen A."/>
            <person name="Palaniappan K."/>
            <person name="Land M."/>
            <person name="Hauser L."/>
            <person name="Chang Y.J."/>
            <person name="Jeffries C.D."/>
            <person name="Brambilla E."/>
            <person name="Rohde M."/>
            <person name="Goker M."/>
            <person name="Detter J.C."/>
            <person name="Woyke T."/>
            <person name="Bristow J."/>
            <person name="Eisen J.A."/>
            <person name="Markowitz V."/>
            <person name="Hugenholtz P."/>
            <person name="Kyrpides N.C."/>
            <person name="Klenk H.P."/>
        </authorList>
    </citation>
    <scope>NUCLEOTIDE SEQUENCE [LARGE SCALE GENOMIC DNA]</scope>
    <source>
        <strain evidence="4">DSM 17365 / JCM 13257 / WB4</strain>
    </source>
</reference>
<dbReference type="eggNOG" id="COG0457">
    <property type="taxonomic scope" value="Bacteria"/>
</dbReference>
<protein>
    <submittedName>
        <fullName evidence="3">Tetratricopeptide TPR_1 repeat-containing protein</fullName>
    </submittedName>
</protein>
<dbReference type="PANTHER" id="PTHR12558:SF13">
    <property type="entry name" value="CELL DIVISION CYCLE PROTEIN 27 HOMOLOG"/>
    <property type="match status" value="1"/>
</dbReference>
<dbReference type="KEGG" id="ppn:Palpr_2805"/>
<keyword evidence="1" id="KW-0802">TPR repeat</keyword>
<evidence type="ECO:0000256" key="2">
    <source>
        <dbReference type="SAM" id="SignalP"/>
    </source>
</evidence>
<feature type="repeat" description="TPR" evidence="1">
    <location>
        <begin position="545"/>
        <end position="578"/>
    </location>
</feature>
<dbReference type="Proteomes" id="UP000008718">
    <property type="component" value="Chromosome"/>
</dbReference>
<reference key="1">
    <citation type="submission" date="2010-11" db="EMBL/GenBank/DDBJ databases">
        <title>The complete genome of Paludibacter propionicigenes DSM 17365.</title>
        <authorList>
            <consortium name="US DOE Joint Genome Institute (JGI-PGF)"/>
            <person name="Lucas S."/>
            <person name="Copeland A."/>
            <person name="Lapidus A."/>
            <person name="Bruce D."/>
            <person name="Goodwin L."/>
            <person name="Pitluck S."/>
            <person name="Kyrpides N."/>
            <person name="Mavromatis K."/>
            <person name="Ivanova N."/>
            <person name="Munk A.C."/>
            <person name="Brettin T."/>
            <person name="Detter J.C."/>
            <person name="Han C."/>
            <person name="Tapia R."/>
            <person name="Land M."/>
            <person name="Hauser L."/>
            <person name="Markowitz V."/>
            <person name="Cheng J.-F."/>
            <person name="Hugenholtz P."/>
            <person name="Woyke T."/>
            <person name="Wu D."/>
            <person name="Gronow S."/>
            <person name="Wellnitz S."/>
            <person name="Brambilla E."/>
            <person name="Klenk H.-P."/>
            <person name="Eisen J.A."/>
        </authorList>
    </citation>
    <scope>NUCLEOTIDE SEQUENCE</scope>
    <source>
        <strain>WB4</strain>
    </source>
</reference>
<feature type="repeat" description="TPR" evidence="1">
    <location>
        <begin position="317"/>
        <end position="350"/>
    </location>
</feature>
<keyword evidence="4" id="KW-1185">Reference proteome</keyword>
<dbReference type="EMBL" id="CP002345">
    <property type="protein sequence ID" value="ADQ80934.1"/>
    <property type="molecule type" value="Genomic_DNA"/>
</dbReference>
<dbReference type="SMART" id="SM00028">
    <property type="entry name" value="TPR"/>
    <property type="match status" value="13"/>
</dbReference>
<dbReference type="OrthoDB" id="9814448at2"/>
<dbReference type="InterPro" id="IPR019734">
    <property type="entry name" value="TPR_rpt"/>
</dbReference>
<dbReference type="AlphaFoldDB" id="E4T890"/>
<dbReference type="SUPFAM" id="SSF48452">
    <property type="entry name" value="TPR-like"/>
    <property type="match status" value="3"/>
</dbReference>
<dbReference type="PANTHER" id="PTHR12558">
    <property type="entry name" value="CELL DIVISION CYCLE 16,23,27"/>
    <property type="match status" value="1"/>
</dbReference>
<dbReference type="RefSeq" id="WP_013446303.1">
    <property type="nucleotide sequence ID" value="NC_014734.1"/>
</dbReference>
<evidence type="ECO:0000256" key="1">
    <source>
        <dbReference type="PROSITE-ProRule" id="PRU00339"/>
    </source>
</evidence>
<feature type="signal peptide" evidence="2">
    <location>
        <begin position="1"/>
        <end position="20"/>
    </location>
</feature>
<dbReference type="HOGENOM" id="CLU_011828_0_0_10"/>
<dbReference type="SUPFAM" id="SSF81901">
    <property type="entry name" value="HCP-like"/>
    <property type="match status" value="1"/>
</dbReference>
<feature type="chain" id="PRO_5003186943" evidence="2">
    <location>
        <begin position="21"/>
        <end position="1010"/>
    </location>
</feature>
<evidence type="ECO:0000313" key="3">
    <source>
        <dbReference type="EMBL" id="ADQ80934.1"/>
    </source>
</evidence>
<dbReference type="Pfam" id="PF13181">
    <property type="entry name" value="TPR_8"/>
    <property type="match status" value="3"/>
</dbReference>